<dbReference type="Pfam" id="PF01968">
    <property type="entry name" value="Hydantoinase_A"/>
    <property type="match status" value="1"/>
</dbReference>
<feature type="domain" description="Hydantoinase/oxoprolinase N-terminal" evidence="2">
    <location>
        <begin position="8"/>
        <end position="197"/>
    </location>
</feature>
<dbReference type="GO" id="GO:0006749">
    <property type="term" value="P:glutathione metabolic process"/>
    <property type="evidence" value="ECO:0007669"/>
    <property type="project" value="TreeGrafter"/>
</dbReference>
<dbReference type="InterPro" id="IPR045079">
    <property type="entry name" value="Oxoprolinase-like"/>
</dbReference>
<dbReference type="PANTHER" id="PTHR11365:SF23">
    <property type="entry name" value="HYPOTHETICAL 5-OXOPROLINASE (EUROFUNG)-RELATED"/>
    <property type="match status" value="1"/>
</dbReference>
<gene>
    <name evidence="4" type="ORF">ENT52_01675</name>
</gene>
<protein>
    <submittedName>
        <fullName evidence="4">Hydantoinase/oxoprolinase family protein</fullName>
    </submittedName>
</protein>
<evidence type="ECO:0000313" key="4">
    <source>
        <dbReference type="EMBL" id="HGT82422.1"/>
    </source>
</evidence>
<proteinExistence type="predicted"/>
<dbReference type="SUPFAM" id="SSF53067">
    <property type="entry name" value="Actin-like ATPase domain"/>
    <property type="match status" value="1"/>
</dbReference>
<organism evidence="4">
    <name type="scientific">Archaeoglobus fulgidus</name>
    <dbReference type="NCBI Taxonomy" id="2234"/>
    <lineage>
        <taxon>Archaea</taxon>
        <taxon>Methanobacteriati</taxon>
        <taxon>Methanobacteriota</taxon>
        <taxon>Archaeoglobi</taxon>
        <taxon>Archaeoglobales</taxon>
        <taxon>Archaeoglobaceae</taxon>
        <taxon>Archaeoglobus</taxon>
    </lineage>
</organism>
<dbReference type="InterPro" id="IPR008040">
    <property type="entry name" value="Hydant_A_N"/>
</dbReference>
<feature type="domain" description="Hydantoinase A/oxoprolinase" evidence="1">
    <location>
        <begin position="222"/>
        <end position="505"/>
    </location>
</feature>
<evidence type="ECO:0000259" key="1">
    <source>
        <dbReference type="Pfam" id="PF01968"/>
    </source>
</evidence>
<dbReference type="InterPro" id="IPR049517">
    <property type="entry name" value="ACX-like_C"/>
</dbReference>
<dbReference type="GO" id="GO:0017168">
    <property type="term" value="F:5-oxoprolinase (ATP-hydrolyzing) activity"/>
    <property type="evidence" value="ECO:0007669"/>
    <property type="project" value="TreeGrafter"/>
</dbReference>
<name>A0A7J3M041_ARCFL</name>
<sequence length="740" mass="81517">MKTEPIVLGIDTGGTMSDTVLVAEDGSFVIGKAQTTPANESEGIINSLKDAAKKWGLGLEEAIRSLRTVVYAGTIMLNRILERKGLQPLGIITTAGFEDTLRMGRSRQAWNTLSYEERLHAISHFHPEPLVPNNMIVGVRERILITGIELVPLYEKEVEEAVKILIKRGAKAIIVMFLNSWANPSHEILAEKIIKNVLAEMGKEIPIFLSHKIAPVLGELRRLNAVVIQVYAAEASREQFKKIESSFREKGCKAPLYILTNYGTVVPPTFERLIHTITSGPTGGAVGVKRLAEIYGFDYIIGSDVGGTSFDVTAIIAGQPIMAPYTVIERFEAAVPSVKTESIGAGTGSFVRLDPVTKALKIGPESAGYRVGVCWEEGGIENVTINDAMLVLGYLNPDYFLGGDIKLDKKRAEREFERQIAKPLEIDLISAAWNSYAMVSEHMKLHLESIARSLGFSPESFYLVSYGGGGPSMVAAYTSGLKFAGVMVPEIAPAFSAWGATLPDLGIRAEKSVEVYVPPLPGIRPVGIAEMIMRGIAQLLGIKIRGKEEIEGLRNLLIQNAVNVLSSAWKELHGYICEEFRGVGGEIEWKAAVRMLYAGMLDDIEVDSSSIEATEELIKELCEKFDDLFGRVYTISARSKEFGYTITRAVLTGYLKLPKPSMKEETEVGLKPPSEAFKGEREIFWDGRWYRALIYEMDKLRPGNVIEGPAIIESPASTFVIPPTNRTKLDKRRIFWLGVK</sequence>
<comment type="caution">
    <text evidence="4">The sequence shown here is derived from an EMBL/GenBank/DDBJ whole genome shotgun (WGS) entry which is preliminary data.</text>
</comment>
<dbReference type="PANTHER" id="PTHR11365">
    <property type="entry name" value="5-OXOPROLINASE RELATED"/>
    <property type="match status" value="1"/>
</dbReference>
<evidence type="ECO:0000259" key="3">
    <source>
        <dbReference type="Pfam" id="PF19278"/>
    </source>
</evidence>
<evidence type="ECO:0000259" key="2">
    <source>
        <dbReference type="Pfam" id="PF05378"/>
    </source>
</evidence>
<accession>A0A7J3M041</accession>
<dbReference type="InterPro" id="IPR002821">
    <property type="entry name" value="Hydantoinase_A"/>
</dbReference>
<dbReference type="GO" id="GO:0005829">
    <property type="term" value="C:cytosol"/>
    <property type="evidence" value="ECO:0007669"/>
    <property type="project" value="TreeGrafter"/>
</dbReference>
<dbReference type="InterPro" id="IPR043129">
    <property type="entry name" value="ATPase_NBD"/>
</dbReference>
<dbReference type="Pfam" id="PF19278">
    <property type="entry name" value="Hydant_A_C"/>
    <property type="match status" value="1"/>
</dbReference>
<dbReference type="Pfam" id="PF05378">
    <property type="entry name" value="Hydant_A_N"/>
    <property type="match status" value="1"/>
</dbReference>
<reference evidence="4" key="1">
    <citation type="journal article" date="2020" name="mSystems">
        <title>Genome- and Community-Level Interaction Insights into Carbon Utilization and Element Cycling Functions of Hydrothermarchaeota in Hydrothermal Sediment.</title>
        <authorList>
            <person name="Zhou Z."/>
            <person name="Liu Y."/>
            <person name="Xu W."/>
            <person name="Pan J."/>
            <person name="Luo Z.H."/>
            <person name="Li M."/>
        </authorList>
    </citation>
    <scope>NUCLEOTIDE SEQUENCE [LARGE SCALE GENOMIC DNA]</scope>
    <source>
        <strain evidence="4">SpSt-587</strain>
    </source>
</reference>
<feature type="domain" description="Acetophenone carboxylase-like C-terminal" evidence="3">
    <location>
        <begin position="559"/>
        <end position="737"/>
    </location>
</feature>
<dbReference type="EMBL" id="DSYZ01000040">
    <property type="protein sequence ID" value="HGT82422.1"/>
    <property type="molecule type" value="Genomic_DNA"/>
</dbReference>
<dbReference type="AlphaFoldDB" id="A0A7J3M041"/>